<reference evidence="1" key="1">
    <citation type="submission" date="2014-11" db="EMBL/GenBank/DDBJ databases">
        <authorList>
            <person name="Amaro Gonzalez C."/>
        </authorList>
    </citation>
    <scope>NUCLEOTIDE SEQUENCE</scope>
</reference>
<accession>A0A0E9RRM7</accession>
<organism evidence="1">
    <name type="scientific">Anguilla anguilla</name>
    <name type="common">European freshwater eel</name>
    <name type="synonym">Muraena anguilla</name>
    <dbReference type="NCBI Taxonomy" id="7936"/>
    <lineage>
        <taxon>Eukaryota</taxon>
        <taxon>Metazoa</taxon>
        <taxon>Chordata</taxon>
        <taxon>Craniata</taxon>
        <taxon>Vertebrata</taxon>
        <taxon>Euteleostomi</taxon>
        <taxon>Actinopterygii</taxon>
        <taxon>Neopterygii</taxon>
        <taxon>Teleostei</taxon>
        <taxon>Anguilliformes</taxon>
        <taxon>Anguillidae</taxon>
        <taxon>Anguilla</taxon>
    </lineage>
</organism>
<dbReference type="EMBL" id="GBXM01076751">
    <property type="protein sequence ID" value="JAH31826.1"/>
    <property type="molecule type" value="Transcribed_RNA"/>
</dbReference>
<dbReference type="AlphaFoldDB" id="A0A0E9RRM7"/>
<reference evidence="1" key="2">
    <citation type="journal article" date="2015" name="Fish Shellfish Immunol.">
        <title>Early steps in the European eel (Anguilla anguilla)-Vibrio vulnificus interaction in the gills: Role of the RtxA13 toxin.</title>
        <authorList>
            <person name="Callol A."/>
            <person name="Pajuelo D."/>
            <person name="Ebbesson L."/>
            <person name="Teles M."/>
            <person name="MacKenzie S."/>
            <person name="Amaro C."/>
        </authorList>
    </citation>
    <scope>NUCLEOTIDE SEQUENCE</scope>
</reference>
<evidence type="ECO:0000313" key="1">
    <source>
        <dbReference type="EMBL" id="JAH31826.1"/>
    </source>
</evidence>
<name>A0A0E9RRM7_ANGAN</name>
<protein>
    <submittedName>
        <fullName evidence="1">Uncharacterized protein</fullName>
    </submittedName>
</protein>
<proteinExistence type="predicted"/>
<sequence>MYKQAHMQPLMPAQCECNSRFSSEARTCQRELAIGAWKASRSCLSNKQCYRPTDCIPLVSKTGCLKIGKTFPRLTYLDFC</sequence>